<dbReference type="InterPro" id="IPR036249">
    <property type="entry name" value="Thioredoxin-like_sf"/>
</dbReference>
<feature type="domain" description="Thioredoxin" evidence="2">
    <location>
        <begin position="10"/>
        <end position="163"/>
    </location>
</feature>
<gene>
    <name evidence="3" type="ORF">GTP41_05620</name>
</gene>
<sequence>MDLLRTFSIVALAAAALAATSMARAGGLKPFEPQSPEQIAASHKGKPFVVLVWSMDCEFCQHSLDVLAKARAAQPGLGFDIVTITTDPLADAALAGMVKKRLSSIDMMGDAWSFGALPPERLRYAIDPRWRGEKPRSYWYDAQGQRVAYSGVITNAVIDKMRANP</sequence>
<dbReference type="SUPFAM" id="SSF52833">
    <property type="entry name" value="Thioredoxin-like"/>
    <property type="match status" value="1"/>
</dbReference>
<protein>
    <recommendedName>
        <fullName evidence="2">Thioredoxin domain-containing protein</fullName>
    </recommendedName>
</protein>
<evidence type="ECO:0000256" key="1">
    <source>
        <dbReference type="SAM" id="SignalP"/>
    </source>
</evidence>
<feature type="chain" id="PRO_5026926449" description="Thioredoxin domain-containing protein" evidence="1">
    <location>
        <begin position="26"/>
        <end position="165"/>
    </location>
</feature>
<dbReference type="InterPro" id="IPR013766">
    <property type="entry name" value="Thioredoxin_domain"/>
</dbReference>
<dbReference type="Gene3D" id="3.40.30.10">
    <property type="entry name" value="Glutaredoxin"/>
    <property type="match status" value="1"/>
</dbReference>
<feature type="signal peptide" evidence="1">
    <location>
        <begin position="1"/>
        <end position="25"/>
    </location>
</feature>
<organism evidence="3 4">
    <name type="scientific">Pseudoduganella guangdongensis</name>
    <dbReference type="NCBI Taxonomy" id="2692179"/>
    <lineage>
        <taxon>Bacteria</taxon>
        <taxon>Pseudomonadati</taxon>
        <taxon>Pseudomonadota</taxon>
        <taxon>Betaproteobacteria</taxon>
        <taxon>Burkholderiales</taxon>
        <taxon>Oxalobacteraceae</taxon>
        <taxon>Telluria group</taxon>
        <taxon>Pseudoduganella</taxon>
    </lineage>
</organism>
<reference evidence="3 4" key="1">
    <citation type="submission" date="2019-12" db="EMBL/GenBank/DDBJ databases">
        <title>Novel species isolated from a subtropical stream in China.</title>
        <authorList>
            <person name="Lu H."/>
        </authorList>
    </citation>
    <scope>NUCLEOTIDE SEQUENCE [LARGE SCALE GENOMIC DNA]</scope>
    <source>
        <strain evidence="3 4">DS3</strain>
    </source>
</reference>
<evidence type="ECO:0000259" key="2">
    <source>
        <dbReference type="PROSITE" id="PS51352"/>
    </source>
</evidence>
<dbReference type="PROSITE" id="PS51352">
    <property type="entry name" value="THIOREDOXIN_2"/>
    <property type="match status" value="1"/>
</dbReference>
<keyword evidence="4" id="KW-1185">Reference proteome</keyword>
<comment type="caution">
    <text evidence="3">The sequence shown here is derived from an EMBL/GenBank/DDBJ whole genome shotgun (WGS) entry which is preliminary data.</text>
</comment>
<dbReference type="Proteomes" id="UP000448575">
    <property type="component" value="Unassembled WGS sequence"/>
</dbReference>
<accession>A0A6N9HEJ7</accession>
<name>A0A6N9HEJ7_9BURK</name>
<keyword evidence="1" id="KW-0732">Signal</keyword>
<proteinExistence type="predicted"/>
<evidence type="ECO:0000313" key="3">
    <source>
        <dbReference type="EMBL" id="MYN01572.1"/>
    </source>
</evidence>
<dbReference type="EMBL" id="WWCJ01000003">
    <property type="protein sequence ID" value="MYN01572.1"/>
    <property type="molecule type" value="Genomic_DNA"/>
</dbReference>
<dbReference type="AlphaFoldDB" id="A0A6N9HEJ7"/>
<evidence type="ECO:0000313" key="4">
    <source>
        <dbReference type="Proteomes" id="UP000448575"/>
    </source>
</evidence>
<dbReference type="RefSeq" id="WP_161024582.1">
    <property type="nucleotide sequence ID" value="NZ_WWCJ01000003.1"/>
</dbReference>